<comment type="caution">
    <text evidence="12">The sequence shown here is derived from an EMBL/GenBank/DDBJ whole genome shotgun (WGS) entry which is preliminary data.</text>
</comment>
<feature type="domain" description="CUE" evidence="11">
    <location>
        <begin position="43"/>
        <end position="86"/>
    </location>
</feature>
<evidence type="ECO:0000256" key="6">
    <source>
        <dbReference type="ARBA" id="ARBA00023054"/>
    </source>
</evidence>
<keyword evidence="7" id="KW-0131">Cell cycle</keyword>
<comment type="similarity">
    <text evidence="2">Belongs to the NUF2 family.</text>
</comment>
<keyword evidence="4" id="KW-0132">Cell division</keyword>
<gene>
    <name evidence="12" type="ORF">CXB51_015993</name>
</gene>
<dbReference type="Gene3D" id="1.10.418.60">
    <property type="entry name" value="Ncd80 complex, Nuf2 subunit"/>
    <property type="match status" value="1"/>
</dbReference>
<reference evidence="12 13" key="1">
    <citation type="journal article" date="2021" name="bioRxiv">
        <title>The Gossypium anomalum genome as a resource for cotton improvement and evolutionary analysis of hybrid incompatibility.</title>
        <authorList>
            <person name="Grover C.E."/>
            <person name="Yuan D."/>
            <person name="Arick M.A."/>
            <person name="Miller E.R."/>
            <person name="Hu G."/>
            <person name="Peterson D.G."/>
            <person name="Wendel J.F."/>
            <person name="Udall J.A."/>
        </authorList>
    </citation>
    <scope>NUCLEOTIDE SEQUENCE [LARGE SCALE GENOMIC DNA]</scope>
    <source>
        <strain evidence="12">JFW-Udall</strain>
        <tissue evidence="12">Leaf</tissue>
    </source>
</reference>
<dbReference type="AlphaFoldDB" id="A0A8J6D035"/>
<comment type="subcellular location">
    <subcellularLocation>
        <location evidence="1">Chromosome</location>
        <location evidence="1">Centromere</location>
    </subcellularLocation>
</comment>
<dbReference type="Pfam" id="PF02845">
    <property type="entry name" value="CUE"/>
    <property type="match status" value="1"/>
</dbReference>
<evidence type="ECO:0000256" key="2">
    <source>
        <dbReference type="ARBA" id="ARBA00005498"/>
    </source>
</evidence>
<evidence type="ECO:0000313" key="13">
    <source>
        <dbReference type="Proteomes" id="UP000701853"/>
    </source>
</evidence>
<dbReference type="GO" id="GO:0051301">
    <property type="term" value="P:cell division"/>
    <property type="evidence" value="ECO:0007669"/>
    <property type="project" value="UniProtKB-KW"/>
</dbReference>
<dbReference type="InterPro" id="IPR005549">
    <property type="entry name" value="Kinetochore_Nuf2_N"/>
</dbReference>
<dbReference type="PANTHER" id="PTHR31245">
    <property type="entry name" value="UBIQUITIN SYSTEM COMPONENT CUE PROTEIN"/>
    <property type="match status" value="1"/>
</dbReference>
<sequence>MSAAVCGSKRSFFEDIPSPPSASSSKKLRRCSSSSPSSVRLSPSPSALNHLQSIFPHMDPQLLEQALLECGNDIDTAIKKLEDLCLGAAEARGGKTCTVEELGTTAEQGILTNNGEAAAAAVTIQNPSASENMPADGAEWVDLFVREMMSATSVDDAKSHVSKLLAVLENSISKRVAEETAQNFQKENLMLKEQIGAMIQENTVLKRAVAIQHERQKEYQDKNQELEHLKQLVTQYQEQMRTLEVNNYALMMHLRQAQESNSIPGRFNPDDVSGSVREQEIVLTHRLVHLFLFCPLTLTDIYPSLSRQPTTRIRTQEMSSFDYPILSRSDIISILAESQIAAVTDNDFKNIKPDFVSNLYTRLLIYLDALNEEDQGQVEFSALEQIENPDLLIGLREVMASLNCPMQFNLRDLIKPDPRRTEHFLSGILNFCLYKYALPGLKIFQSFPALHALRETKMNLLRPIVEELALLDDQRKEWEAKISQLNEEIAGYSEARERELPLVQEIESKVKELREMIAGLNSNQMSLRTSFRNLKEKTGQMDEKISKAEFDLVQSVQENANLRSKIVQSPDKLQRALEEKKLARDETKYAERLAMQSFQEKTATVEVYSKALKKMSKHFALMQAIHEQVNSAKSVEKECKGLKAKLSDDVVLDKSLEAKLIERQGKGRFLFQLCCIIVLKPFSFIILPVGQLEEHKRQLQKERDLKFVESTKHLNSVKSEMLSKRCELEARQKKVEDVVAEVDSITLKTSMVRESGAAKVQQLISKCEEIVKQVLYRLC</sequence>
<keyword evidence="5" id="KW-0498">Mitosis</keyword>
<dbReference type="PROSITE" id="PS51140">
    <property type="entry name" value="CUE"/>
    <property type="match status" value="1"/>
</dbReference>
<evidence type="ECO:0000256" key="3">
    <source>
        <dbReference type="ARBA" id="ARBA00022454"/>
    </source>
</evidence>
<evidence type="ECO:0000256" key="8">
    <source>
        <dbReference type="ARBA" id="ARBA00023328"/>
    </source>
</evidence>
<protein>
    <recommendedName>
        <fullName evidence="11">CUE domain-containing protein</fullName>
    </recommendedName>
</protein>
<dbReference type="EMBL" id="JAHUZN010000006">
    <property type="protein sequence ID" value="KAG8489966.1"/>
    <property type="molecule type" value="Genomic_DNA"/>
</dbReference>
<evidence type="ECO:0000256" key="10">
    <source>
        <dbReference type="SAM" id="MobiDB-lite"/>
    </source>
</evidence>
<name>A0A8J6D035_9ROSI</name>
<evidence type="ECO:0000256" key="7">
    <source>
        <dbReference type="ARBA" id="ARBA00023306"/>
    </source>
</evidence>
<dbReference type="CDD" id="cd14279">
    <property type="entry name" value="CUE"/>
    <property type="match status" value="1"/>
</dbReference>
<feature type="coiled-coil region" evidence="9">
    <location>
        <begin position="468"/>
        <end position="523"/>
    </location>
</feature>
<evidence type="ECO:0000313" key="12">
    <source>
        <dbReference type="EMBL" id="KAG8489966.1"/>
    </source>
</evidence>
<evidence type="ECO:0000256" key="4">
    <source>
        <dbReference type="ARBA" id="ARBA00022618"/>
    </source>
</evidence>
<keyword evidence="8" id="KW-0137">Centromere</keyword>
<feature type="region of interest" description="Disordered" evidence="10">
    <location>
        <begin position="1"/>
        <end position="44"/>
    </location>
</feature>
<dbReference type="Proteomes" id="UP000701853">
    <property type="component" value="Chromosome 6"/>
</dbReference>
<dbReference type="Gene3D" id="1.10.8.10">
    <property type="entry name" value="DNA helicase RuvA subunit, C-terminal domain"/>
    <property type="match status" value="1"/>
</dbReference>
<evidence type="ECO:0000256" key="5">
    <source>
        <dbReference type="ARBA" id="ARBA00022776"/>
    </source>
</evidence>
<proteinExistence type="inferred from homology"/>
<dbReference type="GO" id="GO:0031262">
    <property type="term" value="C:Ndc80 complex"/>
    <property type="evidence" value="ECO:0007669"/>
    <property type="project" value="InterPro"/>
</dbReference>
<keyword evidence="13" id="KW-1185">Reference proteome</keyword>
<dbReference type="OrthoDB" id="8194677at2759"/>
<organism evidence="12 13">
    <name type="scientific">Gossypium anomalum</name>
    <dbReference type="NCBI Taxonomy" id="47600"/>
    <lineage>
        <taxon>Eukaryota</taxon>
        <taxon>Viridiplantae</taxon>
        <taxon>Streptophyta</taxon>
        <taxon>Embryophyta</taxon>
        <taxon>Tracheophyta</taxon>
        <taxon>Spermatophyta</taxon>
        <taxon>Magnoliopsida</taxon>
        <taxon>eudicotyledons</taxon>
        <taxon>Gunneridae</taxon>
        <taxon>Pentapetalae</taxon>
        <taxon>rosids</taxon>
        <taxon>malvids</taxon>
        <taxon>Malvales</taxon>
        <taxon>Malvaceae</taxon>
        <taxon>Malvoideae</taxon>
        <taxon>Gossypium</taxon>
    </lineage>
</organism>
<evidence type="ECO:0000256" key="9">
    <source>
        <dbReference type="SAM" id="Coils"/>
    </source>
</evidence>
<dbReference type="InterPro" id="IPR003892">
    <property type="entry name" value="CUE"/>
</dbReference>
<keyword evidence="3" id="KW-0158">Chromosome</keyword>
<dbReference type="SUPFAM" id="SSF46934">
    <property type="entry name" value="UBA-like"/>
    <property type="match status" value="1"/>
</dbReference>
<evidence type="ECO:0000256" key="1">
    <source>
        <dbReference type="ARBA" id="ARBA00004584"/>
    </source>
</evidence>
<evidence type="ECO:0000259" key="11">
    <source>
        <dbReference type="PROSITE" id="PS51140"/>
    </source>
</evidence>
<feature type="coiled-coil region" evidence="9">
    <location>
        <begin position="219"/>
        <end position="246"/>
    </location>
</feature>
<dbReference type="GO" id="GO:0043130">
    <property type="term" value="F:ubiquitin binding"/>
    <property type="evidence" value="ECO:0007669"/>
    <property type="project" value="InterPro"/>
</dbReference>
<dbReference type="Pfam" id="PF03800">
    <property type="entry name" value="Nuf2"/>
    <property type="match status" value="1"/>
</dbReference>
<dbReference type="InterPro" id="IPR009060">
    <property type="entry name" value="UBA-like_sf"/>
</dbReference>
<keyword evidence="6 9" id="KW-0175">Coiled coil</keyword>
<accession>A0A8J6D035</accession>
<dbReference type="InterPro" id="IPR038275">
    <property type="entry name" value="Nuf2_N_sf"/>
</dbReference>
<feature type="compositionally biased region" description="Low complexity" evidence="10">
    <location>
        <begin position="21"/>
        <end position="44"/>
    </location>
</feature>
<dbReference type="PANTHER" id="PTHR31245:SF20">
    <property type="entry name" value="F18B13.13 PROTEIN"/>
    <property type="match status" value="1"/>
</dbReference>